<dbReference type="PANTHER" id="PTHR15720:SF12">
    <property type="entry name" value="GREB1-LIKE PROTEIN"/>
    <property type="match status" value="1"/>
</dbReference>
<feature type="domain" description="GREB1-like second" evidence="2">
    <location>
        <begin position="18"/>
        <end position="301"/>
    </location>
</feature>
<feature type="region of interest" description="Disordered" evidence="1">
    <location>
        <begin position="784"/>
        <end position="829"/>
    </location>
</feature>
<dbReference type="InterPro" id="IPR049100">
    <property type="entry name" value="TAGT"/>
</dbReference>
<accession>A0A3B3R1C4</accession>
<gene>
    <name evidence="5" type="primary">GREB1L</name>
</gene>
<dbReference type="Pfam" id="PF20688">
    <property type="entry name" value="GREB1_2nd"/>
    <property type="match status" value="1"/>
</dbReference>
<name>A0A3B3R1C4_9TELE</name>
<feature type="region of interest" description="Disordered" evidence="1">
    <location>
        <begin position="1"/>
        <end position="47"/>
    </location>
</feature>
<dbReference type="AlphaFoldDB" id="A0A3B3R1C4"/>
<dbReference type="STRING" id="1676925.ENSPKIP00000011700"/>
<dbReference type="Pfam" id="PF20692">
    <property type="entry name" value="cpSF2-GREB1"/>
    <property type="match status" value="2"/>
</dbReference>
<feature type="domain" description="GREB1-like circularly permuted SF2 helicase" evidence="4">
    <location>
        <begin position="879"/>
        <end position="976"/>
    </location>
</feature>
<feature type="compositionally biased region" description="Low complexity" evidence="1">
    <location>
        <begin position="38"/>
        <end position="47"/>
    </location>
</feature>
<dbReference type="InterPro" id="IPR028422">
    <property type="entry name" value="GREB1"/>
</dbReference>
<organism evidence="5 6">
    <name type="scientific">Paramormyrops kingsleyae</name>
    <dbReference type="NCBI Taxonomy" id="1676925"/>
    <lineage>
        <taxon>Eukaryota</taxon>
        <taxon>Metazoa</taxon>
        <taxon>Chordata</taxon>
        <taxon>Craniata</taxon>
        <taxon>Vertebrata</taxon>
        <taxon>Euteleostomi</taxon>
        <taxon>Actinopterygii</taxon>
        <taxon>Neopterygii</taxon>
        <taxon>Teleostei</taxon>
        <taxon>Osteoglossocephala</taxon>
        <taxon>Osteoglossomorpha</taxon>
        <taxon>Osteoglossiformes</taxon>
        <taxon>Mormyridae</taxon>
        <taxon>Paramormyrops</taxon>
    </lineage>
</organism>
<dbReference type="PANTHER" id="PTHR15720">
    <property type="entry name" value="GREB1-RELATED"/>
    <property type="match status" value="1"/>
</dbReference>
<evidence type="ECO:0000313" key="6">
    <source>
        <dbReference type="Proteomes" id="UP000261540"/>
    </source>
</evidence>
<protein>
    <submittedName>
        <fullName evidence="5">GREB1 like retinoic acid receptor coactivator</fullName>
    </submittedName>
</protein>
<dbReference type="Ensembl" id="ENSPKIT00000023649.1">
    <property type="protein sequence ID" value="ENSPKIP00000011700.1"/>
    <property type="gene ID" value="ENSPKIG00000018681.1"/>
</dbReference>
<feature type="compositionally biased region" description="Low complexity" evidence="1">
    <location>
        <begin position="789"/>
        <end position="810"/>
    </location>
</feature>
<feature type="domain" description="GREB1-like circularly permuted SF2 helicase" evidence="4">
    <location>
        <begin position="357"/>
        <end position="767"/>
    </location>
</feature>
<dbReference type="GeneTree" id="ENSGT00390000008041"/>
<feature type="compositionally biased region" description="Polar residues" evidence="1">
    <location>
        <begin position="917"/>
        <end position="930"/>
    </location>
</feature>
<reference evidence="5" key="2">
    <citation type="submission" date="2025-09" db="UniProtKB">
        <authorList>
            <consortium name="Ensembl"/>
        </authorList>
    </citation>
    <scope>IDENTIFICATION</scope>
</reference>
<evidence type="ECO:0000313" key="5">
    <source>
        <dbReference type="Ensembl" id="ENSPKIP00000011700.1"/>
    </source>
</evidence>
<evidence type="ECO:0000259" key="4">
    <source>
        <dbReference type="Pfam" id="PF20692"/>
    </source>
</evidence>
<evidence type="ECO:0000259" key="2">
    <source>
        <dbReference type="Pfam" id="PF20688"/>
    </source>
</evidence>
<dbReference type="Proteomes" id="UP000261540">
    <property type="component" value="Unplaced"/>
</dbReference>
<proteinExistence type="predicted"/>
<feature type="region of interest" description="Disordered" evidence="1">
    <location>
        <begin position="917"/>
        <end position="945"/>
    </location>
</feature>
<dbReference type="InterPro" id="IPR048657">
    <property type="entry name" value="GREB1-like_cpSF2"/>
</dbReference>
<dbReference type="InterPro" id="IPR048659">
    <property type="entry name" value="GREB1-like_2nd"/>
</dbReference>
<keyword evidence="6" id="KW-1185">Reference proteome</keyword>
<feature type="domain" description="TET-Associated Glycosyltransferase" evidence="3">
    <location>
        <begin position="1149"/>
        <end position="1258"/>
    </location>
</feature>
<dbReference type="GO" id="GO:0001822">
    <property type="term" value="P:kidney development"/>
    <property type="evidence" value="ECO:0007669"/>
    <property type="project" value="TreeGrafter"/>
</dbReference>
<dbReference type="Pfam" id="PF20691">
    <property type="entry name" value="TAGT"/>
    <property type="match status" value="1"/>
</dbReference>
<reference evidence="5" key="1">
    <citation type="submission" date="2025-08" db="UniProtKB">
        <authorList>
            <consortium name="Ensembl"/>
        </authorList>
    </citation>
    <scope>IDENTIFICATION</scope>
</reference>
<evidence type="ECO:0000259" key="3">
    <source>
        <dbReference type="Pfam" id="PF20691"/>
    </source>
</evidence>
<sequence length="1279" mass="141528">MYRNSDQWECGSAPSPITSAPPKKRHRSWCSDSPPGHPTAAPAPAIQPASQASVASSASLTLRSHFPRVLKPQPVPLEETVIVPDNLLNNMGVRPVILTGHGTLPYFCGNVEDIVVSPLLLSICKGSRLGREILGTPSRPSLSVEAMILLTLQYLVRLSPDQIPLREEFEQITLKAMLNRLSGDNGPDVITSTQLSWLACLAASVSRDSVQILVTHNSLGEGISEFLHSACQGSRHQRLPDYVMIICSSRIRGNEFCVLVLGKHQSRALAEGMLSANEFLKQISYELITGRIGILASHFQTTSLEGQLDRQLATFQSRWGDQVTQPFQGDIQDGVHSHQAATVMPAPHPGLESKAFRMYPVQLDVARRLLSLVCSIADSGSQSLDLGRFSQVDFLVLLPPSKVLAHQTARRIRRSGVLLDLGIEESFSDHQILDKYIVRLDNDAHEKIESFMRKVKENPNILFVLIHDDADVDLTNVHTGSGCQGELQGLADQIINCSEVLSSVNLLVLQVSCFPDALQPHVILDNEVSWSSVDIGSPQEDQVYFGLNSYRCSLGWGVACPILRCDEAFEKMASTLLENHPRLHSMVVRSYLLIQQYVDAMVSLVAVSSLRDRVTPETLGIMDDLIDTPGRSEGGQGHMVLIRVPSPQLAVRARERLEEARDKLGLQLRFEVLLGSPDAELCVTPHFLSRLKAWRGCENEDWVPHTYEDLQGLPCILIHAGKDPLGETFPSSLKYCDLRLIDSSCLTHSALEREVGLACSYVSPGVTVGPLREVMLDNDLQMELERPPSNSSSVTGNSSSTTDNGVSSSGLPDSIVMGGGSAQRDKHECDSRLAGHALAPQSSCSQWSQPSRTSLASLGPVPCTLILSCAAYSLLAGTSGLLPPADGTWNSPTHLPFRQNLQGTERSVSFRLRASPPQNLSDYSSQSGQKAQEHRHPRSLLLTGPPQVGKTGAYLQFLRILSHMLIRLLEVDVYDEPELESELQDSEVAQNIYEKWPDVNVIQSLPFDLSPRDPMFRMASPLYGKVSKGSQPGNHDGTQKRQKFAISPEASVRRETISVMLTSFASQNAFHHCEQCHQYSERGAIVPYPDDTLHTFTFCCSMLGEEVQLHFIIPKAKEKYFFFSQQGKHLQSMRLPLMSDKDPNMVKSPIFTPTTGRHEHGLLNIYHAMEGAAHLHILVVKDCEMSVYRKYWPNHILLVLPAMFNSAGVGAARFMIKELSYHNLELERNRMEEQGVNRQDIWPFVVMMDDSCVLWNSHPPQDLNGYCSLPAILRSADWG</sequence>
<evidence type="ECO:0000256" key="1">
    <source>
        <dbReference type="SAM" id="MobiDB-lite"/>
    </source>
</evidence>